<dbReference type="AlphaFoldDB" id="A0A1F6PD47"/>
<protein>
    <recommendedName>
        <fullName evidence="4">PDZ domain-containing protein</fullName>
    </recommendedName>
</protein>
<dbReference type="InterPro" id="IPR036034">
    <property type="entry name" value="PDZ_sf"/>
</dbReference>
<gene>
    <name evidence="2" type="ORF">A2538_02150</name>
</gene>
<evidence type="ECO:0000313" key="3">
    <source>
        <dbReference type="Proteomes" id="UP000178254"/>
    </source>
</evidence>
<keyword evidence="1" id="KW-0812">Transmembrane</keyword>
<dbReference type="Proteomes" id="UP000178254">
    <property type="component" value="Unassembled WGS sequence"/>
</dbReference>
<dbReference type="SUPFAM" id="SSF50156">
    <property type="entry name" value="PDZ domain-like"/>
    <property type="match status" value="1"/>
</dbReference>
<dbReference type="EMBL" id="MFRE01000012">
    <property type="protein sequence ID" value="OGH94081.1"/>
    <property type="molecule type" value="Genomic_DNA"/>
</dbReference>
<name>A0A1F6PD47_9BACT</name>
<evidence type="ECO:0008006" key="4">
    <source>
        <dbReference type="Google" id="ProtNLM"/>
    </source>
</evidence>
<evidence type="ECO:0000256" key="1">
    <source>
        <dbReference type="SAM" id="Phobius"/>
    </source>
</evidence>
<accession>A0A1F6PD47</accession>
<dbReference type="STRING" id="1798709.A2538_02150"/>
<reference evidence="2 3" key="1">
    <citation type="journal article" date="2016" name="Nat. Commun.">
        <title>Thousands of microbial genomes shed light on interconnected biogeochemical processes in an aquifer system.</title>
        <authorList>
            <person name="Anantharaman K."/>
            <person name="Brown C.T."/>
            <person name="Hug L.A."/>
            <person name="Sharon I."/>
            <person name="Castelle C.J."/>
            <person name="Probst A.J."/>
            <person name="Thomas B.C."/>
            <person name="Singh A."/>
            <person name="Wilkins M.J."/>
            <person name="Karaoz U."/>
            <person name="Brodie E.L."/>
            <person name="Williams K.H."/>
            <person name="Hubbard S.S."/>
            <person name="Banfield J.F."/>
        </authorList>
    </citation>
    <scope>NUCLEOTIDE SEQUENCE [LARGE SCALE GENOMIC DNA]</scope>
</reference>
<evidence type="ECO:0000313" key="2">
    <source>
        <dbReference type="EMBL" id="OGH94081.1"/>
    </source>
</evidence>
<comment type="caution">
    <text evidence="2">The sequence shown here is derived from an EMBL/GenBank/DDBJ whole genome shotgun (WGS) entry which is preliminary data.</text>
</comment>
<sequence>MIPPHLPPPTCDIQKHRQWQRIKILVTATFFGLVAGISGAAVMLGWIWPGFGEGEVFSSTHYSLPNYHTQLESRVRQEMDERVVAVYTGSETNRGIKYLPRQNFLGNGLLVSSDGWFVIYPGNYSGNYRNWQAVLSDGAIYGVATVLPDKISGLVFARLDLTQSATLGRAGLQFKVASFVDNLDLGVDLFVFNGLNWQSASEVEEITRPFVSAHLDSAPLKLMSLSSNFLAGAVVVNSQGRAVGLTIGGQEFLPYQYITRLLPGVLDQQKIIYASLGVEGWYSAEQPLIDAGEKIDGFFVTKGAGVLRAGDIILELNGQVMNNDNLWLGLKVGDGVRLKVRRAGVDIDLESTMVGR</sequence>
<keyword evidence="1" id="KW-0472">Membrane</keyword>
<proteinExistence type="predicted"/>
<feature type="transmembrane region" description="Helical" evidence="1">
    <location>
        <begin position="24"/>
        <end position="48"/>
    </location>
</feature>
<keyword evidence="1" id="KW-1133">Transmembrane helix</keyword>
<organism evidence="2 3">
    <name type="scientific">Candidatus Magasanikbacteria bacterium RIFOXYD2_FULL_41_14</name>
    <dbReference type="NCBI Taxonomy" id="1798709"/>
    <lineage>
        <taxon>Bacteria</taxon>
        <taxon>Candidatus Magasanikiibacteriota</taxon>
    </lineage>
</organism>